<dbReference type="AlphaFoldDB" id="A0A7C8ZN10"/>
<organism evidence="1">
    <name type="scientific">Opuntia streptacantha</name>
    <name type="common">Prickly pear cactus</name>
    <name type="synonym">Opuntia cardona</name>
    <dbReference type="NCBI Taxonomy" id="393608"/>
    <lineage>
        <taxon>Eukaryota</taxon>
        <taxon>Viridiplantae</taxon>
        <taxon>Streptophyta</taxon>
        <taxon>Embryophyta</taxon>
        <taxon>Tracheophyta</taxon>
        <taxon>Spermatophyta</taxon>
        <taxon>Magnoliopsida</taxon>
        <taxon>eudicotyledons</taxon>
        <taxon>Gunneridae</taxon>
        <taxon>Pentapetalae</taxon>
        <taxon>Caryophyllales</taxon>
        <taxon>Cactineae</taxon>
        <taxon>Cactaceae</taxon>
        <taxon>Opuntioideae</taxon>
        <taxon>Opuntia</taxon>
    </lineage>
</organism>
<evidence type="ECO:0000313" key="1">
    <source>
        <dbReference type="EMBL" id="MBA4646053.1"/>
    </source>
</evidence>
<name>A0A7C8ZN10_OPUST</name>
<reference evidence="1" key="1">
    <citation type="journal article" date="2013" name="J. Plant Res.">
        <title>Effect of fungi and light on seed germination of three Opuntia species from semiarid lands of central Mexico.</title>
        <authorList>
            <person name="Delgado-Sanchez P."/>
            <person name="Jimenez-Bremont J.F."/>
            <person name="Guerrero-Gonzalez Mde L."/>
            <person name="Flores J."/>
        </authorList>
    </citation>
    <scope>NUCLEOTIDE SEQUENCE</scope>
    <source>
        <tissue evidence="1">Cladode</tissue>
    </source>
</reference>
<dbReference type="EMBL" id="GISG01144669">
    <property type="protein sequence ID" value="MBA4646053.1"/>
    <property type="molecule type" value="Transcribed_RNA"/>
</dbReference>
<reference evidence="1" key="2">
    <citation type="submission" date="2020-07" db="EMBL/GenBank/DDBJ databases">
        <authorList>
            <person name="Vera ALvarez R."/>
            <person name="Arias-Moreno D.M."/>
            <person name="Jimenez-Jacinto V."/>
            <person name="Jimenez-Bremont J.F."/>
            <person name="Swaminathan K."/>
            <person name="Moose S.P."/>
            <person name="Guerrero-Gonzalez M.L."/>
            <person name="Marino-Ramirez L."/>
            <person name="Landsman D."/>
            <person name="Rodriguez-Kessler M."/>
            <person name="Delgado-Sanchez P."/>
        </authorList>
    </citation>
    <scope>NUCLEOTIDE SEQUENCE</scope>
    <source>
        <tissue evidence="1">Cladode</tissue>
    </source>
</reference>
<accession>A0A7C8ZN10</accession>
<protein>
    <submittedName>
        <fullName evidence="1">Uncharacterized protein</fullName>
    </submittedName>
</protein>
<proteinExistence type="predicted"/>
<sequence length="121" mass="13734">MYNICLCILSATRPSRTRGQIELNKKASWVDHLLHACNDCGDCRRHQIQQPRSSDRCSPHVQRCCCFGHFLVCCLGCWVETHISSVLWVLSLRGPRSPLVCAAHLARLRVLDVQSHSQNPQ</sequence>